<sequence>MSVAEWAALAGLGAFHGLNPGMGWLFAVALALQDRSRAALARALPAIAVGHAASVGIAAAVVTVSGSLLASRVVAVGGGLLLVAFGLWRLLSQRHFRWAGMRLSALQLTGWSFLMSSVHGAGLMLLPVLLSQPGGHPHAGHHHAPGGAEMSATATGITDALLHAGTATVVHTVAMTATAGAVALLVYQVLGLRFLRTAWVNLDLVWAIALIGAGAATVLLS</sequence>
<comment type="caution">
    <text evidence="3">The sequence shown here is derived from an EMBL/GenBank/DDBJ whole genome shotgun (WGS) entry which is preliminary data.</text>
</comment>
<feature type="transmembrane region" description="Helical" evidence="1">
    <location>
        <begin position="6"/>
        <end position="32"/>
    </location>
</feature>
<dbReference type="Proteomes" id="UP000070659">
    <property type="component" value="Unassembled WGS sequence"/>
</dbReference>
<evidence type="ECO:0000313" key="2">
    <source>
        <dbReference type="EMBL" id="KWX04697.1"/>
    </source>
</evidence>
<dbReference type="EMBL" id="JYIK01000969">
    <property type="protein sequence ID" value="KWX08545.1"/>
    <property type="molecule type" value="Genomic_DNA"/>
</dbReference>
<protein>
    <submittedName>
        <fullName evidence="3">Membrane protein</fullName>
    </submittedName>
</protein>
<reference evidence="3 5" key="2">
    <citation type="submission" date="2015-02" db="EMBL/GenBank/DDBJ databases">
        <title>Physiological reanalysis, assessment of diazotrophy, and genome sequences of multiple isolates of Streptomyces thermoautotrophicus.</title>
        <authorList>
            <person name="MacKellar D.C."/>
            <person name="Lieber L."/>
            <person name="Norman J."/>
            <person name="Bolger A."/>
            <person name="Tobin C."/>
            <person name="Murray J.W."/>
            <person name="Prell J."/>
        </authorList>
    </citation>
    <scope>NUCLEOTIDE SEQUENCE [LARGE SCALE GENOMIC DNA]</scope>
    <source>
        <strain evidence="3 5">UBT1</strain>
    </source>
</reference>
<keyword evidence="1" id="KW-0472">Membrane</keyword>
<dbReference type="PATRIC" id="fig|1469144.8.peg.4139"/>
<accession>A0A132NEH2</accession>
<name>A0A132NEH2_9ACTN</name>
<dbReference type="EMBL" id="JYIJ01000014">
    <property type="protein sequence ID" value="KWX04697.1"/>
    <property type="molecule type" value="Genomic_DNA"/>
</dbReference>
<feature type="transmembrane region" description="Helical" evidence="1">
    <location>
        <begin position="169"/>
        <end position="187"/>
    </location>
</feature>
<evidence type="ECO:0000256" key="1">
    <source>
        <dbReference type="SAM" id="Phobius"/>
    </source>
</evidence>
<feature type="transmembrane region" description="Helical" evidence="1">
    <location>
        <begin position="199"/>
        <end position="220"/>
    </location>
</feature>
<evidence type="ECO:0000313" key="3">
    <source>
        <dbReference type="EMBL" id="KWX08545.1"/>
    </source>
</evidence>
<dbReference type="RefSeq" id="WP_067068943.1">
    <property type="nucleotide sequence ID" value="NZ_JYIJ01000014.1"/>
</dbReference>
<evidence type="ECO:0000313" key="4">
    <source>
        <dbReference type="Proteomes" id="UP000070598"/>
    </source>
</evidence>
<feature type="transmembrane region" description="Helical" evidence="1">
    <location>
        <begin position="111"/>
        <end position="130"/>
    </location>
</feature>
<keyword evidence="1" id="KW-1133">Transmembrane helix</keyword>
<feature type="transmembrane region" description="Helical" evidence="1">
    <location>
        <begin position="69"/>
        <end position="91"/>
    </location>
</feature>
<organism evidence="3 4">
    <name type="scientific">Carbonactinospora thermoautotrophica</name>
    <dbReference type="NCBI Taxonomy" id="1469144"/>
    <lineage>
        <taxon>Bacteria</taxon>
        <taxon>Bacillati</taxon>
        <taxon>Actinomycetota</taxon>
        <taxon>Actinomycetes</taxon>
        <taxon>Kitasatosporales</taxon>
        <taxon>Carbonactinosporaceae</taxon>
        <taxon>Carbonactinospora</taxon>
    </lineage>
</organism>
<gene>
    <name evidence="2" type="ORF">TH66_05670</name>
    <name evidence="3" type="ORF">TR74_14530</name>
</gene>
<proteinExistence type="predicted"/>
<dbReference type="AlphaFoldDB" id="A0A132NEH2"/>
<dbReference type="Proteomes" id="UP000070598">
    <property type="component" value="Unassembled WGS sequence"/>
</dbReference>
<evidence type="ECO:0000313" key="5">
    <source>
        <dbReference type="Proteomes" id="UP000070659"/>
    </source>
</evidence>
<keyword evidence="1" id="KW-0812">Transmembrane</keyword>
<reference evidence="4" key="1">
    <citation type="submission" date="2015-02" db="EMBL/GenBank/DDBJ databases">
        <title>Physiological reanalysis, assessment of diazotrophy, and genome sequences of multiple isolates of Streptomyces thermoautotrophicus.</title>
        <authorList>
            <person name="MacKellar D.C."/>
            <person name="Lieber L."/>
            <person name="Norman J."/>
            <person name="Bolger A."/>
            <person name="Tobin C."/>
            <person name="Murray J.W."/>
            <person name="Friesen M."/>
            <person name="Prell J."/>
        </authorList>
    </citation>
    <scope>NUCLEOTIDE SEQUENCE [LARGE SCALE GENOMIC DNA]</scope>
    <source>
        <strain evidence="4">UBT1</strain>
    </source>
</reference>
<feature type="transmembrane region" description="Helical" evidence="1">
    <location>
        <begin position="44"/>
        <end position="63"/>
    </location>
</feature>